<sequence length="420" mass="45549">MTSLADSARLLRTLLRAGHLSAFEELPGLVARHADAAGLRQTRFYLCDLQEEVLREATGRGLDAGEGGQELRIDATLAGRVFRSATPSSAPTAAPSSAPADGPVQHWLPILDGTERLGVLRLNTDHDPDEQTREAMGDLASLVGMLLASKRHHSDSHARLTRIHPMNVSAEMQWTLMPPRAFANHRVTIAAAMEPAYATAGDAFDYAVAGDTVHLAVFDAMGHDTSAGLTANLAVAGCRSQRRQGNSLPQIRDAIEAILIEQFPDVRFVTALLANLDMTTGMLTWLACGHSPPVLIRGGRWITHLKCPPVPPLGTGLPREATLCREQLEPGDRLLLYTDGITEARDAQGREFGRDRFVDFIIRHQADGMAAPETLRRLIRAVLHHHNGQLGDDATVLLCEWHGPPANTPDLTQQDIAGQP</sequence>
<dbReference type="OrthoDB" id="4935951at2"/>
<dbReference type="PANTHER" id="PTHR43156">
    <property type="entry name" value="STAGE II SPORULATION PROTEIN E-RELATED"/>
    <property type="match status" value="1"/>
</dbReference>
<evidence type="ECO:0000313" key="5">
    <source>
        <dbReference type="Proteomes" id="UP000468735"/>
    </source>
</evidence>
<name>A0A6H9YUC3_9ACTN</name>
<dbReference type="SMART" id="SM00331">
    <property type="entry name" value="PP2C_SIG"/>
    <property type="match status" value="1"/>
</dbReference>
<dbReference type="Pfam" id="PF07228">
    <property type="entry name" value="SpoIIE"/>
    <property type="match status" value="1"/>
</dbReference>
<dbReference type="RefSeq" id="WP_151556800.1">
    <property type="nucleotide sequence ID" value="NZ_WBMT01000001.1"/>
</dbReference>
<feature type="domain" description="PPM-type phosphatase" evidence="3">
    <location>
        <begin position="184"/>
        <end position="401"/>
    </location>
</feature>
<keyword evidence="5" id="KW-1185">Reference proteome</keyword>
<comment type="caution">
    <text evidence="4">The sequence shown here is derived from an EMBL/GenBank/DDBJ whole genome shotgun (WGS) entry which is preliminary data.</text>
</comment>
<dbReference type="PANTHER" id="PTHR43156:SF2">
    <property type="entry name" value="STAGE II SPORULATION PROTEIN E"/>
    <property type="match status" value="1"/>
</dbReference>
<dbReference type="AlphaFoldDB" id="A0A6H9YUC3"/>
<evidence type="ECO:0000259" key="3">
    <source>
        <dbReference type="SMART" id="SM00331"/>
    </source>
</evidence>
<gene>
    <name evidence="4" type="ORF">F8566_00380</name>
</gene>
<evidence type="ECO:0000313" key="4">
    <source>
        <dbReference type="EMBL" id="KAB2352207.1"/>
    </source>
</evidence>
<feature type="region of interest" description="Disordered" evidence="2">
    <location>
        <begin position="84"/>
        <end position="104"/>
    </location>
</feature>
<dbReference type="Gene3D" id="3.60.40.10">
    <property type="entry name" value="PPM-type phosphatase domain"/>
    <property type="match status" value="1"/>
</dbReference>
<proteinExistence type="predicted"/>
<evidence type="ECO:0000256" key="1">
    <source>
        <dbReference type="ARBA" id="ARBA00022801"/>
    </source>
</evidence>
<organism evidence="4 5">
    <name type="scientific">Actinomadura rudentiformis</name>
    <dbReference type="NCBI Taxonomy" id="359158"/>
    <lineage>
        <taxon>Bacteria</taxon>
        <taxon>Bacillati</taxon>
        <taxon>Actinomycetota</taxon>
        <taxon>Actinomycetes</taxon>
        <taxon>Streptosporangiales</taxon>
        <taxon>Thermomonosporaceae</taxon>
        <taxon>Actinomadura</taxon>
    </lineage>
</organism>
<dbReference type="InterPro" id="IPR036457">
    <property type="entry name" value="PPM-type-like_dom_sf"/>
</dbReference>
<reference evidence="4 5" key="1">
    <citation type="submission" date="2019-09" db="EMBL/GenBank/DDBJ databases">
        <title>Actinomadura physcomitrii sp. nov., a novel actinomycete isolated from moss [Physcomitrium sphaericum (Ludw) Fuernr].</title>
        <authorList>
            <person name="Zhuang X."/>
            <person name="Liu C."/>
        </authorList>
    </citation>
    <scope>NUCLEOTIDE SEQUENCE [LARGE SCALE GENOMIC DNA]</scope>
    <source>
        <strain evidence="4 5">HMC1</strain>
    </source>
</reference>
<dbReference type="InterPro" id="IPR001932">
    <property type="entry name" value="PPM-type_phosphatase-like_dom"/>
</dbReference>
<dbReference type="SUPFAM" id="SSF81606">
    <property type="entry name" value="PP2C-like"/>
    <property type="match status" value="1"/>
</dbReference>
<accession>A0A6H9YUC3</accession>
<feature type="compositionally biased region" description="Low complexity" evidence="2">
    <location>
        <begin position="84"/>
        <end position="100"/>
    </location>
</feature>
<dbReference type="Proteomes" id="UP000468735">
    <property type="component" value="Unassembled WGS sequence"/>
</dbReference>
<evidence type="ECO:0000256" key="2">
    <source>
        <dbReference type="SAM" id="MobiDB-lite"/>
    </source>
</evidence>
<dbReference type="EMBL" id="WBMT01000001">
    <property type="protein sequence ID" value="KAB2352207.1"/>
    <property type="molecule type" value="Genomic_DNA"/>
</dbReference>
<dbReference type="InterPro" id="IPR052016">
    <property type="entry name" value="Bact_Sigma-Reg"/>
</dbReference>
<protein>
    <submittedName>
        <fullName evidence="4">Serine/threonine-protein phosphatase</fullName>
    </submittedName>
</protein>
<dbReference type="GO" id="GO:0016791">
    <property type="term" value="F:phosphatase activity"/>
    <property type="evidence" value="ECO:0007669"/>
    <property type="project" value="TreeGrafter"/>
</dbReference>
<keyword evidence="1" id="KW-0378">Hydrolase</keyword>